<gene>
    <name evidence="1" type="ORF">GALMADRAFT_82350</name>
</gene>
<evidence type="ECO:0000313" key="1">
    <source>
        <dbReference type="EMBL" id="KDR65039.1"/>
    </source>
</evidence>
<dbReference type="PANTHER" id="PTHR45786">
    <property type="entry name" value="DNA BINDING PROTEIN-LIKE"/>
    <property type="match status" value="1"/>
</dbReference>
<keyword evidence="2" id="KW-1185">Reference proteome</keyword>
<dbReference type="STRING" id="685588.A0A067SBB4"/>
<organism evidence="1 2">
    <name type="scientific">Galerina marginata (strain CBS 339.88)</name>
    <dbReference type="NCBI Taxonomy" id="685588"/>
    <lineage>
        <taxon>Eukaryota</taxon>
        <taxon>Fungi</taxon>
        <taxon>Dikarya</taxon>
        <taxon>Basidiomycota</taxon>
        <taxon>Agaricomycotina</taxon>
        <taxon>Agaricomycetes</taxon>
        <taxon>Agaricomycetidae</taxon>
        <taxon>Agaricales</taxon>
        <taxon>Agaricineae</taxon>
        <taxon>Strophariaceae</taxon>
        <taxon>Galerina</taxon>
    </lineage>
</organism>
<protein>
    <recommendedName>
        <fullName evidence="3">Helitron helicase-like domain-containing protein</fullName>
    </recommendedName>
</protein>
<dbReference type="AlphaFoldDB" id="A0A067SBB4"/>
<dbReference type="PANTHER" id="PTHR45786:SF74">
    <property type="entry name" value="ATP-DEPENDENT DNA HELICASE"/>
    <property type="match status" value="1"/>
</dbReference>
<name>A0A067SBB4_GALM3</name>
<accession>A0A067SBB4</accession>
<dbReference type="OrthoDB" id="2272314at2759"/>
<proteinExistence type="predicted"/>
<sequence>MDVKCEYCGALHWLDERISKSSKCSPKFGMCCFSGKINLPKLENPPQELMGFLTGMDDASKKFRSNIRRYNNALAMTSVGVKQDHAINQQGGGPWLFKIQGKLSHFAGSLLPADNHPKYAQLYIYDPVEALNHRMAHDANAQLDRQTMQVLQDMLYRRHPGVELYKQAYELTRNMNPEDQCNIALRFDCATDRRRYNLPTATEIAVILPGDGDQPTDTRDIILRRRGGGDNVRISEMHPFYHALHYVLLFPTGQLGWHPRLLFKDGIEVDDDAPAQNPIPAEDEDEE</sequence>
<dbReference type="EMBL" id="KL142560">
    <property type="protein sequence ID" value="KDR65039.1"/>
    <property type="molecule type" value="Genomic_DNA"/>
</dbReference>
<evidence type="ECO:0000313" key="2">
    <source>
        <dbReference type="Proteomes" id="UP000027222"/>
    </source>
</evidence>
<evidence type="ECO:0008006" key="3">
    <source>
        <dbReference type="Google" id="ProtNLM"/>
    </source>
</evidence>
<dbReference type="HOGENOM" id="CLU_001324_5_1_1"/>
<reference evidence="2" key="1">
    <citation type="journal article" date="2014" name="Proc. Natl. Acad. Sci. U.S.A.">
        <title>Extensive sampling of basidiomycete genomes demonstrates inadequacy of the white-rot/brown-rot paradigm for wood decay fungi.</title>
        <authorList>
            <person name="Riley R."/>
            <person name="Salamov A.A."/>
            <person name="Brown D.W."/>
            <person name="Nagy L.G."/>
            <person name="Floudas D."/>
            <person name="Held B.W."/>
            <person name="Levasseur A."/>
            <person name="Lombard V."/>
            <person name="Morin E."/>
            <person name="Otillar R."/>
            <person name="Lindquist E.A."/>
            <person name="Sun H."/>
            <person name="LaButti K.M."/>
            <person name="Schmutz J."/>
            <person name="Jabbour D."/>
            <person name="Luo H."/>
            <person name="Baker S.E."/>
            <person name="Pisabarro A.G."/>
            <person name="Walton J.D."/>
            <person name="Blanchette R.A."/>
            <person name="Henrissat B."/>
            <person name="Martin F."/>
            <person name="Cullen D."/>
            <person name="Hibbett D.S."/>
            <person name="Grigoriev I.V."/>
        </authorList>
    </citation>
    <scope>NUCLEOTIDE SEQUENCE [LARGE SCALE GENOMIC DNA]</scope>
    <source>
        <strain evidence="2">CBS 339.88</strain>
    </source>
</reference>
<dbReference type="Proteomes" id="UP000027222">
    <property type="component" value="Unassembled WGS sequence"/>
</dbReference>